<keyword evidence="3" id="KW-1185">Reference proteome</keyword>
<dbReference type="InterPro" id="IPR027417">
    <property type="entry name" value="P-loop_NTPase"/>
</dbReference>
<keyword evidence="2" id="KW-0547">Nucleotide-binding</keyword>
<dbReference type="SMART" id="SM00174">
    <property type="entry name" value="RHO"/>
    <property type="match status" value="1"/>
</dbReference>
<name>A0A914P1L5_9BILA</name>
<evidence type="ECO:0000313" key="3">
    <source>
        <dbReference type="Proteomes" id="UP000887578"/>
    </source>
</evidence>
<dbReference type="InterPro" id="IPR005225">
    <property type="entry name" value="Small_GTP-bd"/>
</dbReference>
<dbReference type="FunFam" id="3.40.50.300:FF:001447">
    <property type="entry name" value="Ras-related protein Rab-1B"/>
    <property type="match status" value="1"/>
</dbReference>
<dbReference type="WBParaSite" id="PDA_v2.g11692.t1">
    <property type="protein sequence ID" value="PDA_v2.g11692.t1"/>
    <property type="gene ID" value="PDA_v2.g11692"/>
</dbReference>
<dbReference type="PANTHER" id="PTHR47978">
    <property type="match status" value="1"/>
</dbReference>
<dbReference type="CDD" id="cd00154">
    <property type="entry name" value="Rab"/>
    <property type="match status" value="1"/>
</dbReference>
<dbReference type="Pfam" id="PF00071">
    <property type="entry name" value="Ras"/>
    <property type="match status" value="1"/>
</dbReference>
<organism evidence="3 4">
    <name type="scientific">Panagrolaimus davidi</name>
    <dbReference type="NCBI Taxonomy" id="227884"/>
    <lineage>
        <taxon>Eukaryota</taxon>
        <taxon>Metazoa</taxon>
        <taxon>Ecdysozoa</taxon>
        <taxon>Nematoda</taxon>
        <taxon>Chromadorea</taxon>
        <taxon>Rhabditida</taxon>
        <taxon>Tylenchina</taxon>
        <taxon>Panagrolaimomorpha</taxon>
        <taxon>Panagrolaimoidea</taxon>
        <taxon>Panagrolaimidae</taxon>
        <taxon>Panagrolaimus</taxon>
    </lineage>
</organism>
<evidence type="ECO:0000256" key="1">
    <source>
        <dbReference type="ARBA" id="ARBA00006270"/>
    </source>
</evidence>
<dbReference type="SUPFAM" id="SSF52540">
    <property type="entry name" value="P-loop containing nucleoside triphosphate hydrolases"/>
    <property type="match status" value="1"/>
</dbReference>
<evidence type="ECO:0000256" key="2">
    <source>
        <dbReference type="ARBA" id="ARBA00022741"/>
    </source>
</evidence>
<dbReference type="NCBIfam" id="TIGR00231">
    <property type="entry name" value="small_GTP"/>
    <property type="match status" value="1"/>
</dbReference>
<dbReference type="PRINTS" id="PR00449">
    <property type="entry name" value="RASTRNSFRMNG"/>
</dbReference>
<sequence length="138" mass="16169">MARREIASEIKKVNINGKEIKAQNWTTSGNDKYRSMLPFYLKGADGIILVYDIICERSFKEMNEWFEELKKHVDRNVIIALVGNKCDLESRRFTAYETGKKFAEENNFFLFEETSAMNSINVEKVFNDILKKIVEEKL</sequence>
<reference evidence="4" key="1">
    <citation type="submission" date="2022-11" db="UniProtKB">
        <authorList>
            <consortium name="WormBaseParasite"/>
        </authorList>
    </citation>
    <scope>IDENTIFICATION</scope>
</reference>
<proteinExistence type="inferred from homology"/>
<dbReference type="SMART" id="SM00173">
    <property type="entry name" value="RAS"/>
    <property type="match status" value="1"/>
</dbReference>
<dbReference type="PROSITE" id="PS51421">
    <property type="entry name" value="RAS"/>
    <property type="match status" value="1"/>
</dbReference>
<dbReference type="AlphaFoldDB" id="A0A914P1L5"/>
<dbReference type="Proteomes" id="UP000887578">
    <property type="component" value="Unplaced"/>
</dbReference>
<dbReference type="GO" id="GO:0005525">
    <property type="term" value="F:GTP binding"/>
    <property type="evidence" value="ECO:0007669"/>
    <property type="project" value="InterPro"/>
</dbReference>
<protein>
    <submittedName>
        <fullName evidence="4">Uncharacterized protein</fullName>
    </submittedName>
</protein>
<comment type="similarity">
    <text evidence="1">Belongs to the small GTPase superfamily. Rab family.</text>
</comment>
<accession>A0A914P1L5</accession>
<dbReference type="Gene3D" id="3.40.50.300">
    <property type="entry name" value="P-loop containing nucleotide triphosphate hydrolases"/>
    <property type="match status" value="1"/>
</dbReference>
<evidence type="ECO:0000313" key="4">
    <source>
        <dbReference type="WBParaSite" id="PDA_v2.g11692.t1"/>
    </source>
</evidence>
<dbReference type="InterPro" id="IPR001806">
    <property type="entry name" value="Small_GTPase"/>
</dbReference>
<dbReference type="SMART" id="SM00175">
    <property type="entry name" value="RAB"/>
    <property type="match status" value="1"/>
</dbReference>
<dbReference type="PROSITE" id="PS51419">
    <property type="entry name" value="RAB"/>
    <property type="match status" value="1"/>
</dbReference>
<dbReference type="GO" id="GO:0003924">
    <property type="term" value="F:GTPase activity"/>
    <property type="evidence" value="ECO:0007669"/>
    <property type="project" value="InterPro"/>
</dbReference>